<accession>A0A916VFN3</accession>
<protein>
    <recommendedName>
        <fullName evidence="3">DNA methylase</fullName>
    </recommendedName>
</protein>
<evidence type="ECO:0000313" key="1">
    <source>
        <dbReference type="EMBL" id="GFR38482.1"/>
    </source>
</evidence>
<dbReference type="AlphaFoldDB" id="A0A916VFN3"/>
<dbReference type="RefSeq" id="WP_200966734.1">
    <property type="nucleotide sequence ID" value="NZ_BMAQ01000019.1"/>
</dbReference>
<dbReference type="SUPFAM" id="SSF53335">
    <property type="entry name" value="S-adenosyl-L-methionine-dependent methyltransferases"/>
    <property type="match status" value="1"/>
</dbReference>
<gene>
    <name evidence="1" type="ORF">PRECH8_17780</name>
</gene>
<organism evidence="1 2">
    <name type="scientific">Insulibacter thermoxylanivorax</name>
    <dbReference type="NCBI Taxonomy" id="2749268"/>
    <lineage>
        <taxon>Bacteria</taxon>
        <taxon>Bacillati</taxon>
        <taxon>Bacillota</taxon>
        <taxon>Bacilli</taxon>
        <taxon>Bacillales</taxon>
        <taxon>Paenibacillaceae</taxon>
        <taxon>Insulibacter</taxon>
    </lineage>
</organism>
<evidence type="ECO:0008006" key="3">
    <source>
        <dbReference type="Google" id="ProtNLM"/>
    </source>
</evidence>
<reference evidence="1" key="1">
    <citation type="submission" date="2020-08" db="EMBL/GenBank/DDBJ databases">
        <authorList>
            <person name="Uke A."/>
            <person name="Chhe C."/>
            <person name="Baramee S."/>
            <person name="Kosugi A."/>
        </authorList>
    </citation>
    <scope>NUCLEOTIDE SEQUENCE</scope>
    <source>
        <strain evidence="1">DA-C8</strain>
    </source>
</reference>
<proteinExistence type="predicted"/>
<dbReference type="EMBL" id="BMAQ01000019">
    <property type="protein sequence ID" value="GFR38482.1"/>
    <property type="molecule type" value="Genomic_DNA"/>
</dbReference>
<name>A0A916VFN3_9BACL</name>
<dbReference type="Proteomes" id="UP000654993">
    <property type="component" value="Unassembled WGS sequence"/>
</dbReference>
<reference evidence="1" key="2">
    <citation type="journal article" date="2021" name="Data Brief">
        <title>Draft genome sequence data of the facultative, thermophilic, xylanolytic bacterium Paenibacillus sp. strain DA-C8.</title>
        <authorList>
            <person name="Chhe C."/>
            <person name="Uke A."/>
            <person name="Baramee S."/>
            <person name="Ungkulpasvich U."/>
            <person name="Tachaapaikoon C."/>
            <person name="Pason P."/>
            <person name="Waeonukul R."/>
            <person name="Ratanakhanokchai K."/>
            <person name="Kosugi A."/>
        </authorList>
    </citation>
    <scope>NUCLEOTIDE SEQUENCE</scope>
    <source>
        <strain evidence="1">DA-C8</strain>
    </source>
</reference>
<keyword evidence="2" id="KW-1185">Reference proteome</keyword>
<comment type="caution">
    <text evidence="1">The sequence shown here is derived from an EMBL/GenBank/DDBJ whole genome shotgun (WGS) entry which is preliminary data.</text>
</comment>
<dbReference type="InterPro" id="IPR029063">
    <property type="entry name" value="SAM-dependent_MTases_sf"/>
</dbReference>
<sequence length="204" mass="23624">MKSVISYPHRGKWGDANYRGNCSGYVIKELLEYFKPRTFLEVFAGGGTGYDVARELGYTDSVHLDLNPRWGGWNALKDAVPVSVDFIFCHPPYFDIIIYSGEVWGEAHKDDLSRARDYKDYIEKLNFVHKKLFRSLNRGGRLAILIGDCRKNGVYYSIIKDMDYFGTLESHIIKIQHNVKSKKIKYHGSFIPIIHEHLLIFRKS</sequence>
<evidence type="ECO:0000313" key="2">
    <source>
        <dbReference type="Proteomes" id="UP000654993"/>
    </source>
</evidence>
<dbReference type="Gene3D" id="3.40.50.150">
    <property type="entry name" value="Vaccinia Virus protein VP39"/>
    <property type="match status" value="1"/>
</dbReference>